<reference evidence="8 9" key="1">
    <citation type="submission" date="2016-11" db="EMBL/GenBank/DDBJ databases">
        <authorList>
            <person name="Jaros S."/>
            <person name="Januszkiewicz K."/>
            <person name="Wedrychowicz H."/>
        </authorList>
    </citation>
    <scope>NUCLEOTIDE SEQUENCE [LARGE SCALE GENOMIC DNA]</scope>
    <source>
        <strain evidence="8 9">DSM 14501</strain>
    </source>
</reference>
<feature type="domain" description="Orn/Lys/Arg decarboxylase C-terminal" evidence="7">
    <location>
        <begin position="371"/>
        <end position="465"/>
    </location>
</feature>
<dbReference type="AlphaFoldDB" id="A0A1M6SDL6"/>
<keyword evidence="4" id="KW-0663">Pyridoxal phosphate</keyword>
<proteinExistence type="inferred from homology"/>
<evidence type="ECO:0000256" key="1">
    <source>
        <dbReference type="ARBA" id="ARBA00001933"/>
    </source>
</evidence>
<dbReference type="SUPFAM" id="SSF55904">
    <property type="entry name" value="Ornithine decarboxylase C-terminal domain"/>
    <property type="match status" value="1"/>
</dbReference>
<evidence type="ECO:0000313" key="8">
    <source>
        <dbReference type="EMBL" id="SHK42765.1"/>
    </source>
</evidence>
<sequence length="480" mass="54139">MDNPIILNNLIKISKKDMVSFHVPGHKNGKIFEKYYRNFVNNISKLDTTEIYGNDNLHFPKGMIKEAQEKAAKFYGAYNTFFLINGTTCGIYAMIMAATNPGDKIIVTRDCHRSVINAIILGGLVPVYVMPQIDNERFLSMGVTPHSIERALKENSDAKAVVITYPNYYGICSDIKKIANIVHKYNKLLLVDEAHGAHLKLHYKLPMSSLELGADIVVQSTHKTLPSFTQSSLLHVKSKRVDLDKLKFMLSLNQSSSPSYILMTSLDMAITIAMKEGQFLMDKLIDNINEFVNMINNLDGIDVLSKDIKGSYGAYDLDITKITISMRDIGIDGVTAEEILRKKYNIQVEMADMFNILAVSSIANEKNDFERLSKAIKNIHSNKKITRKKIELPEYNFKSYEMKIIPREAVYMEKESIPFTESKGKISGEYIIPYPPGIPLICPGEIITEEVIEYVKVLKSIGLNIIGMSDEKLDTIKVII</sequence>
<dbReference type="InterPro" id="IPR015424">
    <property type="entry name" value="PyrdxlP-dep_Trfase"/>
</dbReference>
<dbReference type="RefSeq" id="WP_072968140.1">
    <property type="nucleotide sequence ID" value="NZ_FRAJ01000018.1"/>
</dbReference>
<protein>
    <submittedName>
        <fullName evidence="8">Arginine decarboxylase</fullName>
    </submittedName>
</protein>
<dbReference type="Gene3D" id="3.90.100.10">
    <property type="entry name" value="Orn/Lys/Arg decarboxylase, C-terminal domain"/>
    <property type="match status" value="1"/>
</dbReference>
<keyword evidence="5" id="KW-0456">Lyase</keyword>
<dbReference type="Pfam" id="PF03711">
    <property type="entry name" value="OKR_DC_1_C"/>
    <property type="match status" value="1"/>
</dbReference>
<dbReference type="STRING" id="1121266.SAMN02745883_02019"/>
<dbReference type="InterPro" id="IPR015421">
    <property type="entry name" value="PyrdxlP-dep_Trfase_major"/>
</dbReference>
<comment type="similarity">
    <text evidence="2">Belongs to the Orn/Lys/Arg decarboxylase class-I family.</text>
</comment>
<name>A0A1M6SDL6_9FIRM</name>
<evidence type="ECO:0000256" key="4">
    <source>
        <dbReference type="ARBA" id="ARBA00022898"/>
    </source>
</evidence>
<dbReference type="CDD" id="cd00615">
    <property type="entry name" value="Orn_deC_like"/>
    <property type="match status" value="1"/>
</dbReference>
<evidence type="ECO:0000259" key="6">
    <source>
        <dbReference type="Pfam" id="PF01276"/>
    </source>
</evidence>
<dbReference type="EMBL" id="FRAJ01000018">
    <property type="protein sequence ID" value="SHK42765.1"/>
    <property type="molecule type" value="Genomic_DNA"/>
</dbReference>
<feature type="domain" description="Orn/Lys/Arg decarboxylases family 1 pyridoxal-P attachment site" evidence="6">
    <location>
        <begin position="7"/>
        <end position="367"/>
    </location>
</feature>
<evidence type="ECO:0000256" key="3">
    <source>
        <dbReference type="ARBA" id="ARBA00022793"/>
    </source>
</evidence>
<organism evidence="8 9">
    <name type="scientific">Caminicella sporogenes DSM 14501</name>
    <dbReference type="NCBI Taxonomy" id="1121266"/>
    <lineage>
        <taxon>Bacteria</taxon>
        <taxon>Bacillati</taxon>
        <taxon>Bacillota</taxon>
        <taxon>Clostridia</taxon>
        <taxon>Peptostreptococcales</taxon>
        <taxon>Caminicellaceae</taxon>
        <taxon>Caminicella</taxon>
    </lineage>
</organism>
<dbReference type="InterPro" id="IPR008286">
    <property type="entry name" value="Prn/Lys/Arg_de-COase_C"/>
</dbReference>
<dbReference type="PANTHER" id="PTHR43277">
    <property type="entry name" value="ARGININE DECARBOXYLASE"/>
    <property type="match status" value="1"/>
</dbReference>
<comment type="cofactor">
    <cofactor evidence="1">
        <name>pyridoxal 5'-phosphate</name>
        <dbReference type="ChEBI" id="CHEBI:597326"/>
    </cofactor>
</comment>
<dbReference type="PANTHER" id="PTHR43277:SF4">
    <property type="entry name" value="ARGININE DECARBOXYLASE"/>
    <property type="match status" value="1"/>
</dbReference>
<dbReference type="Pfam" id="PF01276">
    <property type="entry name" value="OKR_DC_1"/>
    <property type="match status" value="1"/>
</dbReference>
<dbReference type="InterPro" id="IPR036633">
    <property type="entry name" value="Prn/Lys/Arg_de-COase_C_sf"/>
</dbReference>
<dbReference type="Gene3D" id="3.40.640.10">
    <property type="entry name" value="Type I PLP-dependent aspartate aminotransferase-like (Major domain)"/>
    <property type="match status" value="1"/>
</dbReference>
<dbReference type="InterPro" id="IPR000310">
    <property type="entry name" value="Orn/Lys/Arg_deCO2ase_major_dom"/>
</dbReference>
<dbReference type="GO" id="GO:0016831">
    <property type="term" value="F:carboxy-lyase activity"/>
    <property type="evidence" value="ECO:0007669"/>
    <property type="project" value="UniProtKB-KW"/>
</dbReference>
<gene>
    <name evidence="8" type="ORF">SAMN02745883_02019</name>
</gene>
<dbReference type="SUPFAM" id="SSF53383">
    <property type="entry name" value="PLP-dependent transferases"/>
    <property type="match status" value="1"/>
</dbReference>
<accession>A0A1M6SDL6</accession>
<dbReference type="Proteomes" id="UP000184082">
    <property type="component" value="Unassembled WGS sequence"/>
</dbReference>
<evidence type="ECO:0000256" key="2">
    <source>
        <dbReference type="ARBA" id="ARBA00010671"/>
    </source>
</evidence>
<keyword evidence="3" id="KW-0210">Decarboxylase</keyword>
<dbReference type="InterPro" id="IPR052357">
    <property type="entry name" value="Orn_Lys_Arg_decarboxylase-I"/>
</dbReference>
<evidence type="ECO:0000259" key="7">
    <source>
        <dbReference type="Pfam" id="PF03711"/>
    </source>
</evidence>
<evidence type="ECO:0000313" key="9">
    <source>
        <dbReference type="Proteomes" id="UP000184082"/>
    </source>
</evidence>
<evidence type="ECO:0000256" key="5">
    <source>
        <dbReference type="ARBA" id="ARBA00023239"/>
    </source>
</evidence>
<keyword evidence="9" id="KW-1185">Reference proteome</keyword>